<feature type="region of interest" description="Disordered" evidence="1">
    <location>
        <begin position="1"/>
        <end position="29"/>
    </location>
</feature>
<organism evidence="2 3">
    <name type="scientific">Cryptosporangium minutisporangium</name>
    <dbReference type="NCBI Taxonomy" id="113569"/>
    <lineage>
        <taxon>Bacteria</taxon>
        <taxon>Bacillati</taxon>
        <taxon>Actinomycetota</taxon>
        <taxon>Actinomycetes</taxon>
        <taxon>Cryptosporangiales</taxon>
        <taxon>Cryptosporangiaceae</taxon>
        <taxon>Cryptosporangium</taxon>
    </lineage>
</organism>
<comment type="caution">
    <text evidence="2">The sequence shown here is derived from an EMBL/GenBank/DDBJ whole genome shotgun (WGS) entry which is preliminary data.</text>
</comment>
<evidence type="ECO:0000256" key="1">
    <source>
        <dbReference type="SAM" id="MobiDB-lite"/>
    </source>
</evidence>
<name>A0ABP6T4T1_9ACTN</name>
<reference evidence="3" key="1">
    <citation type="journal article" date="2019" name="Int. J. Syst. Evol. Microbiol.">
        <title>The Global Catalogue of Microorganisms (GCM) 10K type strain sequencing project: providing services to taxonomists for standard genome sequencing and annotation.</title>
        <authorList>
            <consortium name="The Broad Institute Genomics Platform"/>
            <consortium name="The Broad Institute Genome Sequencing Center for Infectious Disease"/>
            <person name="Wu L."/>
            <person name="Ma J."/>
        </authorList>
    </citation>
    <scope>NUCLEOTIDE SEQUENCE [LARGE SCALE GENOMIC DNA]</scope>
    <source>
        <strain evidence="3">JCM 9458</strain>
    </source>
</reference>
<feature type="compositionally biased region" description="Polar residues" evidence="1">
    <location>
        <begin position="1"/>
        <end position="16"/>
    </location>
</feature>
<dbReference type="InterPro" id="IPR011200">
    <property type="entry name" value="UCP012608"/>
</dbReference>
<dbReference type="EMBL" id="BAAAYN010000041">
    <property type="protein sequence ID" value="GAA3393230.1"/>
    <property type="molecule type" value="Genomic_DNA"/>
</dbReference>
<dbReference type="Proteomes" id="UP001501676">
    <property type="component" value="Unassembled WGS sequence"/>
</dbReference>
<sequence length="373" mass="39652">MTERSSAAQLTQSPSSAAPDLPPFPEAGDLPGHLRWQAASCGDRSPLYRELLRGAAADVDANGPAATLLAPYAADPAAGLRLMAALHHLVLDGALPELAPYYPSVGGDGSPDEAWRVVRQVLAEHADRVAAALSAPVQTNESGRAAVLYAGLLVLAYRTGLPIRLLEIGASAGLNLRADRFGYRTAAGLCGDPDSPLVLDEPWQGPVPVPLRTPVRVVERRGSDPAPLDPADPGHRRRLEALVWADQPERLERLRAAIAVAERVPASVEPVSDTVSWLGDRLAESAAGTLTVVWHSVIKGYVDPDVWRGVEALLTDVGEDATGHAPLARLGFELEADEHGQPRFEARLTLWPEGRTHLLGTANGHGTPFVWAS</sequence>
<proteinExistence type="predicted"/>
<protein>
    <submittedName>
        <fullName evidence="2">DUF2332 domain-containing protein</fullName>
    </submittedName>
</protein>
<evidence type="ECO:0000313" key="2">
    <source>
        <dbReference type="EMBL" id="GAA3393230.1"/>
    </source>
</evidence>
<gene>
    <name evidence="2" type="ORF">GCM10020369_57980</name>
</gene>
<dbReference type="RefSeq" id="WP_345731413.1">
    <property type="nucleotide sequence ID" value="NZ_BAAAYN010000041.1"/>
</dbReference>
<accession>A0ABP6T4T1</accession>
<dbReference type="PIRSF" id="PIRSF012608">
    <property type="entry name" value="UCP012608"/>
    <property type="match status" value="1"/>
</dbReference>
<keyword evidence="3" id="KW-1185">Reference proteome</keyword>
<evidence type="ECO:0000313" key="3">
    <source>
        <dbReference type="Proteomes" id="UP001501676"/>
    </source>
</evidence>
<dbReference type="Pfam" id="PF10094">
    <property type="entry name" value="DUF2332"/>
    <property type="match status" value="1"/>
</dbReference>